<dbReference type="Proteomes" id="UP001057452">
    <property type="component" value="Chromosome 24"/>
</dbReference>
<reference evidence="1" key="1">
    <citation type="submission" date="2022-05" db="EMBL/GenBank/DDBJ databases">
        <title>Chromosome-level genome of Chaenocephalus aceratus.</title>
        <authorList>
            <person name="Park H."/>
        </authorList>
    </citation>
    <scope>NUCLEOTIDE SEQUENCE</scope>
    <source>
        <strain evidence="1">KU_202001</strain>
    </source>
</reference>
<organism evidence="1 2">
    <name type="scientific">Chaenocephalus aceratus</name>
    <name type="common">Blackfin icefish</name>
    <name type="synonym">Chaenichthys aceratus</name>
    <dbReference type="NCBI Taxonomy" id="36190"/>
    <lineage>
        <taxon>Eukaryota</taxon>
        <taxon>Metazoa</taxon>
        <taxon>Chordata</taxon>
        <taxon>Craniata</taxon>
        <taxon>Vertebrata</taxon>
        <taxon>Euteleostomi</taxon>
        <taxon>Actinopterygii</taxon>
        <taxon>Neopterygii</taxon>
        <taxon>Teleostei</taxon>
        <taxon>Neoteleostei</taxon>
        <taxon>Acanthomorphata</taxon>
        <taxon>Eupercaria</taxon>
        <taxon>Perciformes</taxon>
        <taxon>Notothenioidei</taxon>
        <taxon>Channichthyidae</taxon>
        <taxon>Chaenocephalus</taxon>
    </lineage>
</organism>
<dbReference type="EMBL" id="CM043808">
    <property type="protein sequence ID" value="KAI4801709.1"/>
    <property type="molecule type" value="Genomic_DNA"/>
</dbReference>
<feature type="non-terminal residue" evidence="1">
    <location>
        <position position="102"/>
    </location>
</feature>
<protein>
    <submittedName>
        <fullName evidence="1">Uncharacterized protein</fullName>
    </submittedName>
</protein>
<comment type="caution">
    <text evidence="1">The sequence shown here is derived from an EMBL/GenBank/DDBJ whole genome shotgun (WGS) entry which is preliminary data.</text>
</comment>
<evidence type="ECO:0000313" key="1">
    <source>
        <dbReference type="EMBL" id="KAI4801709.1"/>
    </source>
</evidence>
<accession>A0ACB9VP77</accession>
<keyword evidence="2" id="KW-1185">Reference proteome</keyword>
<name>A0ACB9VP77_CHAAC</name>
<proteinExistence type="predicted"/>
<evidence type="ECO:0000313" key="2">
    <source>
        <dbReference type="Proteomes" id="UP001057452"/>
    </source>
</evidence>
<feature type="non-terminal residue" evidence="1">
    <location>
        <position position="1"/>
    </location>
</feature>
<gene>
    <name evidence="1" type="ORF">KUCAC02_019586</name>
</gene>
<sequence length="102" mass="11527">RELKARSLSTLRHIPMLGLRPLELAMFSVVLQIVYLCRSQWRQSKGKWRGELEAGEKSSHGDAFRSVIEEGRLALQTNNCRRDGEGIMLLTSKEDGSVPVCE</sequence>